<comment type="caution">
    <text evidence="5">The sequence shown here is derived from an EMBL/GenBank/DDBJ whole genome shotgun (WGS) entry which is preliminary data.</text>
</comment>
<name>A0ABP8VRM0_9ACTN</name>
<reference evidence="6" key="1">
    <citation type="journal article" date="2019" name="Int. J. Syst. Evol. Microbiol.">
        <title>The Global Catalogue of Microorganisms (GCM) 10K type strain sequencing project: providing services to taxonomists for standard genome sequencing and annotation.</title>
        <authorList>
            <consortium name="The Broad Institute Genomics Platform"/>
            <consortium name="The Broad Institute Genome Sequencing Center for Infectious Disease"/>
            <person name="Wu L."/>
            <person name="Ma J."/>
        </authorList>
    </citation>
    <scope>NUCLEOTIDE SEQUENCE [LARGE SCALE GENOMIC DNA]</scope>
    <source>
        <strain evidence="6">JCM 18127</strain>
    </source>
</reference>
<dbReference type="PANTHER" id="PTHR46796:SF13">
    <property type="entry name" value="HTH-TYPE TRANSCRIPTIONAL ACTIVATOR RHAS"/>
    <property type="match status" value="1"/>
</dbReference>
<keyword evidence="6" id="KW-1185">Reference proteome</keyword>
<sequence>MYDPAGNAIARDAAVVTFVEAAPPAALGHLVHRFVSLRTDVELDEDYRFHALPDACTYLIFDQRDPRICGATRLRASSQELDLGREFHFTNVRLMPGAWAGDDVGEGPVEDGYRGDLPFREVARRLVGLDFAAQQRVLSRFVGWLAEKGLVRPEPAIARIFAHVDDVASVADMASAACLSPRQLQRSLKHSTGLAPHDFLKVLRLQRTLRSHDHSAYADQSHFIRSFRTATGYTPGRFGATFDV</sequence>
<dbReference type="RefSeq" id="WP_345262256.1">
    <property type="nucleotide sequence ID" value="NZ_BAABIM010000001.1"/>
</dbReference>
<organism evidence="5 6">
    <name type="scientific">Nocardioides nanhaiensis</name>
    <dbReference type="NCBI Taxonomy" id="1476871"/>
    <lineage>
        <taxon>Bacteria</taxon>
        <taxon>Bacillati</taxon>
        <taxon>Actinomycetota</taxon>
        <taxon>Actinomycetes</taxon>
        <taxon>Propionibacteriales</taxon>
        <taxon>Nocardioidaceae</taxon>
        <taxon>Nocardioides</taxon>
    </lineage>
</organism>
<protein>
    <recommendedName>
        <fullName evidence="4">HTH araC/xylS-type domain-containing protein</fullName>
    </recommendedName>
</protein>
<feature type="domain" description="HTH araC/xylS-type" evidence="4">
    <location>
        <begin position="154"/>
        <end position="241"/>
    </location>
</feature>
<evidence type="ECO:0000313" key="6">
    <source>
        <dbReference type="Proteomes" id="UP001500621"/>
    </source>
</evidence>
<dbReference type="InterPro" id="IPR050204">
    <property type="entry name" value="AraC_XylS_family_regulators"/>
</dbReference>
<dbReference type="Pfam" id="PF20240">
    <property type="entry name" value="DUF6597"/>
    <property type="match status" value="1"/>
</dbReference>
<accession>A0ABP8VRM0</accession>
<keyword evidence="1" id="KW-0805">Transcription regulation</keyword>
<dbReference type="EMBL" id="BAABIM010000001">
    <property type="protein sequence ID" value="GAA4669764.1"/>
    <property type="molecule type" value="Genomic_DNA"/>
</dbReference>
<evidence type="ECO:0000256" key="3">
    <source>
        <dbReference type="ARBA" id="ARBA00023163"/>
    </source>
</evidence>
<evidence type="ECO:0000256" key="1">
    <source>
        <dbReference type="ARBA" id="ARBA00023015"/>
    </source>
</evidence>
<dbReference type="InterPro" id="IPR018060">
    <property type="entry name" value="HTH_AraC"/>
</dbReference>
<evidence type="ECO:0000313" key="5">
    <source>
        <dbReference type="EMBL" id="GAA4669764.1"/>
    </source>
</evidence>
<dbReference type="PROSITE" id="PS01124">
    <property type="entry name" value="HTH_ARAC_FAMILY_2"/>
    <property type="match status" value="1"/>
</dbReference>
<dbReference type="InterPro" id="IPR046532">
    <property type="entry name" value="DUF6597"/>
</dbReference>
<dbReference type="Proteomes" id="UP001500621">
    <property type="component" value="Unassembled WGS sequence"/>
</dbReference>
<dbReference type="SMART" id="SM00342">
    <property type="entry name" value="HTH_ARAC"/>
    <property type="match status" value="1"/>
</dbReference>
<dbReference type="Gene3D" id="1.10.10.60">
    <property type="entry name" value="Homeodomain-like"/>
    <property type="match status" value="1"/>
</dbReference>
<evidence type="ECO:0000256" key="2">
    <source>
        <dbReference type="ARBA" id="ARBA00023125"/>
    </source>
</evidence>
<dbReference type="PANTHER" id="PTHR46796">
    <property type="entry name" value="HTH-TYPE TRANSCRIPTIONAL ACTIVATOR RHAS-RELATED"/>
    <property type="match status" value="1"/>
</dbReference>
<keyword evidence="3" id="KW-0804">Transcription</keyword>
<gene>
    <name evidence="5" type="ORF">GCM10023226_02780</name>
</gene>
<proteinExistence type="predicted"/>
<keyword evidence="2" id="KW-0238">DNA-binding</keyword>
<evidence type="ECO:0000259" key="4">
    <source>
        <dbReference type="PROSITE" id="PS01124"/>
    </source>
</evidence>
<dbReference type="Pfam" id="PF12833">
    <property type="entry name" value="HTH_18"/>
    <property type="match status" value="1"/>
</dbReference>